<proteinExistence type="predicted"/>
<feature type="repeat" description="ANK" evidence="3">
    <location>
        <begin position="114"/>
        <end position="146"/>
    </location>
</feature>
<dbReference type="eggNOG" id="KOG0504">
    <property type="taxonomic scope" value="Eukaryota"/>
</dbReference>
<organism evidence="4 5">
    <name type="scientific">Tribolium castaneum</name>
    <name type="common">Red flour beetle</name>
    <dbReference type="NCBI Taxonomy" id="7070"/>
    <lineage>
        <taxon>Eukaryota</taxon>
        <taxon>Metazoa</taxon>
        <taxon>Ecdysozoa</taxon>
        <taxon>Arthropoda</taxon>
        <taxon>Hexapoda</taxon>
        <taxon>Insecta</taxon>
        <taxon>Pterygota</taxon>
        <taxon>Neoptera</taxon>
        <taxon>Endopterygota</taxon>
        <taxon>Coleoptera</taxon>
        <taxon>Polyphaga</taxon>
        <taxon>Cucujiformia</taxon>
        <taxon>Tenebrionidae</taxon>
        <taxon>Tenebrionidae incertae sedis</taxon>
        <taxon>Tribolium</taxon>
    </lineage>
</organism>
<dbReference type="PROSITE" id="PS50297">
    <property type="entry name" value="ANK_REP_REGION"/>
    <property type="match status" value="3"/>
</dbReference>
<dbReference type="HOGENOM" id="CLU_970478_0_0_1"/>
<dbReference type="AlphaFoldDB" id="D6X2I1"/>
<dbReference type="Gene3D" id="2.60.40.10">
    <property type="entry name" value="Immunoglobulins"/>
    <property type="match status" value="1"/>
</dbReference>
<dbReference type="STRING" id="7070.D6X2I1"/>
<dbReference type="PROSITE" id="PS50088">
    <property type="entry name" value="ANK_REPEAT"/>
    <property type="match status" value="4"/>
</dbReference>
<dbReference type="InterPro" id="IPR013783">
    <property type="entry name" value="Ig-like_fold"/>
</dbReference>
<evidence type="ECO:0000256" key="3">
    <source>
        <dbReference type="PROSITE-ProRule" id="PRU00023"/>
    </source>
</evidence>
<evidence type="ECO:0000313" key="5">
    <source>
        <dbReference type="Proteomes" id="UP000007266"/>
    </source>
</evidence>
<dbReference type="InterPro" id="IPR002110">
    <property type="entry name" value="Ankyrin_rpt"/>
</dbReference>
<dbReference type="FunCoup" id="D6X2I1">
    <property type="interactions" value="29"/>
</dbReference>
<gene>
    <name evidence="4" type="primary">AUGUSTUS-3.0.2_10658</name>
    <name evidence="4" type="ORF">TcasGA2_TC010658</name>
</gene>
<feature type="repeat" description="ANK" evidence="3">
    <location>
        <begin position="214"/>
        <end position="247"/>
    </location>
</feature>
<reference evidence="4 5" key="2">
    <citation type="journal article" date="2010" name="Nucleic Acids Res.">
        <title>BeetleBase in 2010: revisions to provide comprehensive genomic information for Tribolium castaneum.</title>
        <authorList>
            <person name="Kim H.S."/>
            <person name="Murphy T."/>
            <person name="Xia J."/>
            <person name="Caragea D."/>
            <person name="Park Y."/>
            <person name="Beeman R.W."/>
            <person name="Lorenzen M.D."/>
            <person name="Butcher S."/>
            <person name="Manak J.R."/>
            <person name="Brown S.J."/>
        </authorList>
    </citation>
    <scope>GENOME REANNOTATION</scope>
    <source>
        <strain evidence="4 5">Georgia GA2</strain>
    </source>
</reference>
<dbReference type="OMA" id="HEETEDY"/>
<feature type="repeat" description="ANK" evidence="3">
    <location>
        <begin position="181"/>
        <end position="213"/>
    </location>
</feature>
<dbReference type="PANTHER" id="PTHR24124:SF14">
    <property type="entry name" value="CHROMOSOME UNDETERMINED SCAFFOLD_25, WHOLE GENOME SHOTGUN SEQUENCE"/>
    <property type="match status" value="1"/>
</dbReference>
<feature type="repeat" description="ANK" evidence="3">
    <location>
        <begin position="148"/>
        <end position="180"/>
    </location>
</feature>
<sequence length="263" mass="29263">MINRGQNHVSFSWKDVKELSDLTCVLQVLNELKEWAVVYWGPKNEVTVKDLAPCTCYDFRIKSESSEWIQFKGATLDGPYVTMHLTRAIKIGKTPLIRKIAHSRPVLLEVENKYMKTPLVQAIEKNDPTLVNFLITLGANVNTPSFYTRKSPLAVAVSLGHLSVANLLIDKGCDTNTTDINGLTLLHHAVDSGNTESVKFALKIGSNVDAKDCNGWTPLMRAAILSCSDEIVDILLENGASRCLKDKNGFDFEKHKHLAKKLI</sequence>
<dbReference type="InterPro" id="IPR036770">
    <property type="entry name" value="Ankyrin_rpt-contain_sf"/>
</dbReference>
<dbReference type="Pfam" id="PF12796">
    <property type="entry name" value="Ank_2"/>
    <property type="match status" value="1"/>
</dbReference>
<evidence type="ECO:0000256" key="2">
    <source>
        <dbReference type="ARBA" id="ARBA00023043"/>
    </source>
</evidence>
<dbReference type="SMART" id="SM00248">
    <property type="entry name" value="ANK"/>
    <property type="match status" value="4"/>
</dbReference>
<protein>
    <submittedName>
        <fullName evidence="4">Tankyrase-like Protein</fullName>
    </submittedName>
</protein>
<keyword evidence="5" id="KW-1185">Reference proteome</keyword>
<keyword evidence="1" id="KW-0677">Repeat</keyword>
<name>D6X2I1_TRICA</name>
<dbReference type="PANTHER" id="PTHR24124">
    <property type="entry name" value="ANKYRIN REPEAT FAMILY A"/>
    <property type="match status" value="1"/>
</dbReference>
<dbReference type="EMBL" id="KQ971372">
    <property type="protein sequence ID" value="EFA09443.2"/>
    <property type="molecule type" value="Genomic_DNA"/>
</dbReference>
<dbReference type="SUPFAM" id="SSF48403">
    <property type="entry name" value="Ankyrin repeat"/>
    <property type="match status" value="1"/>
</dbReference>
<dbReference type="InParanoid" id="D6X2I1"/>
<accession>D6X2I1</accession>
<reference evidence="4 5" key="1">
    <citation type="journal article" date="2008" name="Nature">
        <title>The genome of the model beetle and pest Tribolium castaneum.</title>
        <authorList>
            <consortium name="Tribolium Genome Sequencing Consortium"/>
            <person name="Richards S."/>
            <person name="Gibbs R.A."/>
            <person name="Weinstock G.M."/>
            <person name="Brown S.J."/>
            <person name="Denell R."/>
            <person name="Beeman R.W."/>
            <person name="Gibbs R."/>
            <person name="Beeman R.W."/>
            <person name="Brown S.J."/>
            <person name="Bucher G."/>
            <person name="Friedrich M."/>
            <person name="Grimmelikhuijzen C.J."/>
            <person name="Klingler M."/>
            <person name="Lorenzen M."/>
            <person name="Richards S."/>
            <person name="Roth S."/>
            <person name="Schroder R."/>
            <person name="Tautz D."/>
            <person name="Zdobnov E.M."/>
            <person name="Muzny D."/>
            <person name="Gibbs R.A."/>
            <person name="Weinstock G.M."/>
            <person name="Attaway T."/>
            <person name="Bell S."/>
            <person name="Buhay C.J."/>
            <person name="Chandrabose M.N."/>
            <person name="Chavez D."/>
            <person name="Clerk-Blankenburg K.P."/>
            <person name="Cree A."/>
            <person name="Dao M."/>
            <person name="Davis C."/>
            <person name="Chacko J."/>
            <person name="Dinh H."/>
            <person name="Dugan-Rocha S."/>
            <person name="Fowler G."/>
            <person name="Garner T.T."/>
            <person name="Garnes J."/>
            <person name="Gnirke A."/>
            <person name="Hawes A."/>
            <person name="Hernandez J."/>
            <person name="Hines S."/>
            <person name="Holder M."/>
            <person name="Hume J."/>
            <person name="Jhangiani S.N."/>
            <person name="Joshi V."/>
            <person name="Khan Z.M."/>
            <person name="Jackson L."/>
            <person name="Kovar C."/>
            <person name="Kowis A."/>
            <person name="Lee S."/>
            <person name="Lewis L.R."/>
            <person name="Margolis J."/>
            <person name="Morgan M."/>
            <person name="Nazareth L.V."/>
            <person name="Nguyen N."/>
            <person name="Okwuonu G."/>
            <person name="Parker D."/>
            <person name="Richards S."/>
            <person name="Ruiz S.J."/>
            <person name="Santibanez J."/>
            <person name="Savard J."/>
            <person name="Scherer S.E."/>
            <person name="Schneider B."/>
            <person name="Sodergren E."/>
            <person name="Tautz D."/>
            <person name="Vattahil S."/>
            <person name="Villasana D."/>
            <person name="White C.S."/>
            <person name="Wright R."/>
            <person name="Park Y."/>
            <person name="Beeman R.W."/>
            <person name="Lord J."/>
            <person name="Oppert B."/>
            <person name="Lorenzen M."/>
            <person name="Brown S."/>
            <person name="Wang L."/>
            <person name="Savard J."/>
            <person name="Tautz D."/>
            <person name="Richards S."/>
            <person name="Weinstock G."/>
            <person name="Gibbs R.A."/>
            <person name="Liu Y."/>
            <person name="Worley K."/>
            <person name="Weinstock G."/>
            <person name="Elsik C.G."/>
            <person name="Reese J.T."/>
            <person name="Elhaik E."/>
            <person name="Landan G."/>
            <person name="Graur D."/>
            <person name="Arensburger P."/>
            <person name="Atkinson P."/>
            <person name="Beeman R.W."/>
            <person name="Beidler J."/>
            <person name="Brown S.J."/>
            <person name="Demuth J.P."/>
            <person name="Drury D.W."/>
            <person name="Du Y.Z."/>
            <person name="Fujiwara H."/>
            <person name="Lorenzen M."/>
            <person name="Maselli V."/>
            <person name="Osanai M."/>
            <person name="Park Y."/>
            <person name="Robertson H.M."/>
            <person name="Tu Z."/>
            <person name="Wang J.J."/>
            <person name="Wang S."/>
            <person name="Richards S."/>
            <person name="Song H."/>
            <person name="Zhang L."/>
            <person name="Sodergren E."/>
            <person name="Werner D."/>
            <person name="Stanke M."/>
            <person name="Morgenstern B."/>
            <person name="Solovyev V."/>
            <person name="Kosarev P."/>
            <person name="Brown G."/>
            <person name="Chen H.C."/>
            <person name="Ermolaeva O."/>
            <person name="Hlavina W."/>
            <person name="Kapustin Y."/>
            <person name="Kiryutin B."/>
            <person name="Kitts P."/>
            <person name="Maglott D."/>
            <person name="Pruitt K."/>
            <person name="Sapojnikov V."/>
            <person name="Souvorov A."/>
            <person name="Mackey A.J."/>
            <person name="Waterhouse R.M."/>
            <person name="Wyder S."/>
            <person name="Zdobnov E.M."/>
            <person name="Zdobnov E.M."/>
            <person name="Wyder S."/>
            <person name="Kriventseva E.V."/>
            <person name="Kadowaki T."/>
            <person name="Bork P."/>
            <person name="Aranda M."/>
            <person name="Bao R."/>
            <person name="Beermann A."/>
            <person name="Berns N."/>
            <person name="Bolognesi R."/>
            <person name="Bonneton F."/>
            <person name="Bopp D."/>
            <person name="Brown S.J."/>
            <person name="Bucher G."/>
            <person name="Butts T."/>
            <person name="Chaumot A."/>
            <person name="Denell R.E."/>
            <person name="Ferrier D.E."/>
            <person name="Friedrich M."/>
            <person name="Gordon C.M."/>
            <person name="Jindra M."/>
            <person name="Klingler M."/>
            <person name="Lan Q."/>
            <person name="Lattorff H.M."/>
            <person name="Laudet V."/>
            <person name="von Levetsow C."/>
            <person name="Liu Z."/>
            <person name="Lutz R."/>
            <person name="Lynch J.A."/>
            <person name="da Fonseca R.N."/>
            <person name="Posnien N."/>
            <person name="Reuter R."/>
            <person name="Roth S."/>
            <person name="Savard J."/>
            <person name="Schinko J.B."/>
            <person name="Schmitt C."/>
            <person name="Schoppmeier M."/>
            <person name="Schroder R."/>
            <person name="Shippy T.D."/>
            <person name="Simonnet F."/>
            <person name="Marques-Souza H."/>
            <person name="Tautz D."/>
            <person name="Tomoyasu Y."/>
            <person name="Trauner J."/>
            <person name="Van der Zee M."/>
            <person name="Vervoort M."/>
            <person name="Wittkopp N."/>
            <person name="Wimmer E.A."/>
            <person name="Yang X."/>
            <person name="Jones A.K."/>
            <person name="Sattelle D.B."/>
            <person name="Ebert P.R."/>
            <person name="Nelson D."/>
            <person name="Scott J.G."/>
            <person name="Beeman R.W."/>
            <person name="Muthukrishnan S."/>
            <person name="Kramer K.J."/>
            <person name="Arakane Y."/>
            <person name="Beeman R.W."/>
            <person name="Zhu Q."/>
            <person name="Hogenkamp D."/>
            <person name="Dixit R."/>
            <person name="Oppert B."/>
            <person name="Jiang H."/>
            <person name="Zou Z."/>
            <person name="Marshall J."/>
            <person name="Elpidina E."/>
            <person name="Vinokurov K."/>
            <person name="Oppert C."/>
            <person name="Zou Z."/>
            <person name="Evans J."/>
            <person name="Lu Z."/>
            <person name="Zhao P."/>
            <person name="Sumathipala N."/>
            <person name="Altincicek B."/>
            <person name="Vilcinskas A."/>
            <person name="Williams M."/>
            <person name="Hultmark D."/>
            <person name="Hetru C."/>
            <person name="Jiang H."/>
            <person name="Grimmelikhuijzen C.J."/>
            <person name="Hauser F."/>
            <person name="Cazzamali G."/>
            <person name="Williamson M."/>
            <person name="Park Y."/>
            <person name="Li B."/>
            <person name="Tanaka Y."/>
            <person name="Predel R."/>
            <person name="Neupert S."/>
            <person name="Schachtner J."/>
            <person name="Verleyen P."/>
            <person name="Raible F."/>
            <person name="Bork P."/>
            <person name="Friedrich M."/>
            <person name="Walden K.K."/>
            <person name="Robertson H.M."/>
            <person name="Angeli S."/>
            <person name="Foret S."/>
            <person name="Bucher G."/>
            <person name="Schuetz S."/>
            <person name="Maleszka R."/>
            <person name="Wimmer E.A."/>
            <person name="Beeman R.W."/>
            <person name="Lorenzen M."/>
            <person name="Tomoyasu Y."/>
            <person name="Miller S.C."/>
            <person name="Grossmann D."/>
            <person name="Bucher G."/>
        </authorList>
    </citation>
    <scope>NUCLEOTIDE SEQUENCE [LARGE SCALE GENOMIC DNA]</scope>
    <source>
        <strain evidence="4 5">Georgia GA2</strain>
    </source>
</reference>
<dbReference type="Proteomes" id="UP000007266">
    <property type="component" value="Linkage group 9"/>
</dbReference>
<evidence type="ECO:0000313" key="4">
    <source>
        <dbReference type="EMBL" id="EFA09443.2"/>
    </source>
</evidence>
<keyword evidence="2 3" id="KW-0040">ANK repeat</keyword>
<dbReference type="Gene3D" id="1.25.40.20">
    <property type="entry name" value="Ankyrin repeat-containing domain"/>
    <property type="match status" value="2"/>
</dbReference>
<evidence type="ECO:0000256" key="1">
    <source>
        <dbReference type="ARBA" id="ARBA00022737"/>
    </source>
</evidence>